<protein>
    <recommendedName>
        <fullName evidence="1">RNase H type-1 domain-containing protein</fullName>
    </recommendedName>
</protein>
<reference evidence="2 3" key="1">
    <citation type="journal article" date="2021" name="Commun. Biol.">
        <title>The genome of Shorea leprosula (Dipterocarpaceae) highlights the ecological relevance of drought in aseasonal tropical rainforests.</title>
        <authorList>
            <person name="Ng K.K.S."/>
            <person name="Kobayashi M.J."/>
            <person name="Fawcett J.A."/>
            <person name="Hatakeyama M."/>
            <person name="Paape T."/>
            <person name="Ng C.H."/>
            <person name="Ang C.C."/>
            <person name="Tnah L.H."/>
            <person name="Lee C.T."/>
            <person name="Nishiyama T."/>
            <person name="Sese J."/>
            <person name="O'Brien M.J."/>
            <person name="Copetti D."/>
            <person name="Mohd Noor M.I."/>
            <person name="Ong R.C."/>
            <person name="Putra M."/>
            <person name="Sireger I.Z."/>
            <person name="Indrioko S."/>
            <person name="Kosugi Y."/>
            <person name="Izuno A."/>
            <person name="Isagi Y."/>
            <person name="Lee S.L."/>
            <person name="Shimizu K.K."/>
        </authorList>
    </citation>
    <scope>NUCLEOTIDE SEQUENCE [LARGE SCALE GENOMIC DNA]</scope>
    <source>
        <strain evidence="2">214</strain>
    </source>
</reference>
<dbReference type="GO" id="GO:0003676">
    <property type="term" value="F:nucleic acid binding"/>
    <property type="evidence" value="ECO:0007669"/>
    <property type="project" value="InterPro"/>
</dbReference>
<dbReference type="CDD" id="cd06222">
    <property type="entry name" value="RNase_H_like"/>
    <property type="match status" value="1"/>
</dbReference>
<organism evidence="2 3">
    <name type="scientific">Rubroshorea leprosula</name>
    <dbReference type="NCBI Taxonomy" id="152421"/>
    <lineage>
        <taxon>Eukaryota</taxon>
        <taxon>Viridiplantae</taxon>
        <taxon>Streptophyta</taxon>
        <taxon>Embryophyta</taxon>
        <taxon>Tracheophyta</taxon>
        <taxon>Spermatophyta</taxon>
        <taxon>Magnoliopsida</taxon>
        <taxon>eudicotyledons</taxon>
        <taxon>Gunneridae</taxon>
        <taxon>Pentapetalae</taxon>
        <taxon>rosids</taxon>
        <taxon>malvids</taxon>
        <taxon>Malvales</taxon>
        <taxon>Dipterocarpaceae</taxon>
        <taxon>Rubroshorea</taxon>
    </lineage>
</organism>
<comment type="caution">
    <text evidence="2">The sequence shown here is derived from an EMBL/GenBank/DDBJ whole genome shotgun (WGS) entry which is preliminary data.</text>
</comment>
<dbReference type="Pfam" id="PF13456">
    <property type="entry name" value="RVT_3"/>
    <property type="match status" value="1"/>
</dbReference>
<dbReference type="InterPro" id="IPR002156">
    <property type="entry name" value="RNaseH_domain"/>
</dbReference>
<evidence type="ECO:0000259" key="1">
    <source>
        <dbReference type="Pfam" id="PF13456"/>
    </source>
</evidence>
<evidence type="ECO:0000313" key="3">
    <source>
        <dbReference type="Proteomes" id="UP001054252"/>
    </source>
</evidence>
<dbReference type="AlphaFoldDB" id="A0AAV5KHS1"/>
<gene>
    <name evidence="2" type="ORF">SLEP1_g33780</name>
</gene>
<name>A0AAV5KHS1_9ROSI</name>
<dbReference type="EMBL" id="BPVZ01000064">
    <property type="protein sequence ID" value="GKV24130.1"/>
    <property type="molecule type" value="Genomic_DNA"/>
</dbReference>
<dbReference type="GO" id="GO:0004523">
    <property type="term" value="F:RNA-DNA hybrid ribonuclease activity"/>
    <property type="evidence" value="ECO:0007669"/>
    <property type="project" value="InterPro"/>
</dbReference>
<sequence>MGLMARYSMKFGPEAAMVALERRASAGGLIRDHGGQWLHGFNIKIGSQSNYMAELWGCHAGP</sequence>
<dbReference type="Proteomes" id="UP001054252">
    <property type="component" value="Unassembled WGS sequence"/>
</dbReference>
<accession>A0AAV5KHS1</accession>
<dbReference type="InterPro" id="IPR044730">
    <property type="entry name" value="RNase_H-like_dom_plant"/>
</dbReference>
<proteinExistence type="predicted"/>
<evidence type="ECO:0000313" key="2">
    <source>
        <dbReference type="EMBL" id="GKV24130.1"/>
    </source>
</evidence>
<keyword evidence="3" id="KW-1185">Reference proteome</keyword>
<feature type="domain" description="RNase H type-1" evidence="1">
    <location>
        <begin position="16"/>
        <end position="61"/>
    </location>
</feature>